<evidence type="ECO:0000313" key="3">
    <source>
        <dbReference type="Proteomes" id="UP000656804"/>
    </source>
</evidence>
<proteinExistence type="predicted"/>
<organism evidence="2 3">
    <name type="scientific">Nocardioides acrostichi</name>
    <dbReference type="NCBI Taxonomy" id="2784339"/>
    <lineage>
        <taxon>Bacteria</taxon>
        <taxon>Bacillati</taxon>
        <taxon>Actinomycetota</taxon>
        <taxon>Actinomycetes</taxon>
        <taxon>Propionibacteriales</taxon>
        <taxon>Nocardioidaceae</taxon>
        <taxon>Nocardioides</taxon>
    </lineage>
</organism>
<evidence type="ECO:0000313" key="2">
    <source>
        <dbReference type="EMBL" id="MBF4162335.1"/>
    </source>
</evidence>
<sequence length="134" mass="14659">MGDYQAAARRTVNHQRDAHHVSTLVKQGCVQAFARRQARKMATEQKVWHQDLSSVRSSCGVGATAENLAYGFPTGRKTVLAWMDSWSHRANILNGTHQYMGLAARRGSNGAWYVCLLVASKQSAKSTAGDPAAR</sequence>
<reference evidence="2" key="1">
    <citation type="submission" date="2020-11" db="EMBL/GenBank/DDBJ databases">
        <title>Nocardioides sp. CBS4Y-1, whole genome shotgun sequence.</title>
        <authorList>
            <person name="Tuo L."/>
        </authorList>
    </citation>
    <scope>NUCLEOTIDE SEQUENCE</scope>
    <source>
        <strain evidence="2">CBS4Y-1</strain>
    </source>
</reference>
<dbReference type="Proteomes" id="UP000656804">
    <property type="component" value="Unassembled WGS sequence"/>
</dbReference>
<comment type="caution">
    <text evidence="2">The sequence shown here is derived from an EMBL/GenBank/DDBJ whole genome shotgun (WGS) entry which is preliminary data.</text>
</comment>
<name>A0A930Y6G6_9ACTN</name>
<dbReference type="Gene3D" id="3.40.33.10">
    <property type="entry name" value="CAP"/>
    <property type="match status" value="1"/>
</dbReference>
<dbReference type="EMBL" id="JADIVZ010000005">
    <property type="protein sequence ID" value="MBF4162335.1"/>
    <property type="molecule type" value="Genomic_DNA"/>
</dbReference>
<feature type="domain" description="SCP" evidence="1">
    <location>
        <begin position="11"/>
        <end position="116"/>
    </location>
</feature>
<dbReference type="RefSeq" id="WP_194503607.1">
    <property type="nucleotide sequence ID" value="NZ_JADIVZ010000005.1"/>
</dbReference>
<evidence type="ECO:0000259" key="1">
    <source>
        <dbReference type="Pfam" id="PF00188"/>
    </source>
</evidence>
<accession>A0A930Y6G6</accession>
<dbReference type="InterPro" id="IPR014044">
    <property type="entry name" value="CAP_dom"/>
</dbReference>
<dbReference type="SUPFAM" id="SSF55797">
    <property type="entry name" value="PR-1-like"/>
    <property type="match status" value="1"/>
</dbReference>
<dbReference type="AlphaFoldDB" id="A0A930Y6G6"/>
<gene>
    <name evidence="2" type="ORF">ISG29_11600</name>
</gene>
<dbReference type="Pfam" id="PF00188">
    <property type="entry name" value="CAP"/>
    <property type="match status" value="1"/>
</dbReference>
<protein>
    <submittedName>
        <fullName evidence="2">CAP domain-containing protein</fullName>
    </submittedName>
</protein>
<dbReference type="InterPro" id="IPR035940">
    <property type="entry name" value="CAP_sf"/>
</dbReference>
<dbReference type="PANTHER" id="PTHR31157:SF1">
    <property type="entry name" value="SCP DOMAIN-CONTAINING PROTEIN"/>
    <property type="match status" value="1"/>
</dbReference>
<keyword evidence="3" id="KW-1185">Reference proteome</keyword>
<dbReference type="CDD" id="cd05379">
    <property type="entry name" value="CAP_bacterial"/>
    <property type="match status" value="1"/>
</dbReference>
<dbReference type="PANTHER" id="PTHR31157">
    <property type="entry name" value="SCP DOMAIN-CONTAINING PROTEIN"/>
    <property type="match status" value="1"/>
</dbReference>